<comment type="caution">
    <text evidence="2">The sequence shown here is derived from an EMBL/GenBank/DDBJ whole genome shotgun (WGS) entry which is preliminary data.</text>
</comment>
<evidence type="ECO:0000313" key="3">
    <source>
        <dbReference type="Proteomes" id="UP000299102"/>
    </source>
</evidence>
<evidence type="ECO:0000256" key="1">
    <source>
        <dbReference type="SAM" id="Phobius"/>
    </source>
</evidence>
<evidence type="ECO:0000313" key="2">
    <source>
        <dbReference type="EMBL" id="GBP73819.1"/>
    </source>
</evidence>
<feature type="transmembrane region" description="Helical" evidence="1">
    <location>
        <begin position="60"/>
        <end position="83"/>
    </location>
</feature>
<gene>
    <name evidence="2" type="ORF">EVAR_54871_1</name>
</gene>
<accession>A0A4C1YGQ7</accession>
<dbReference type="EMBL" id="BGZK01001187">
    <property type="protein sequence ID" value="GBP73819.1"/>
    <property type="molecule type" value="Genomic_DNA"/>
</dbReference>
<dbReference type="STRING" id="151549.A0A4C1YGQ7"/>
<organism evidence="2 3">
    <name type="scientific">Eumeta variegata</name>
    <name type="common">Bagworm moth</name>
    <name type="synonym">Eumeta japonica</name>
    <dbReference type="NCBI Taxonomy" id="151549"/>
    <lineage>
        <taxon>Eukaryota</taxon>
        <taxon>Metazoa</taxon>
        <taxon>Ecdysozoa</taxon>
        <taxon>Arthropoda</taxon>
        <taxon>Hexapoda</taxon>
        <taxon>Insecta</taxon>
        <taxon>Pterygota</taxon>
        <taxon>Neoptera</taxon>
        <taxon>Endopterygota</taxon>
        <taxon>Lepidoptera</taxon>
        <taxon>Glossata</taxon>
        <taxon>Ditrysia</taxon>
        <taxon>Tineoidea</taxon>
        <taxon>Psychidae</taxon>
        <taxon>Oiketicinae</taxon>
        <taxon>Eumeta</taxon>
    </lineage>
</organism>
<keyword evidence="1" id="KW-0812">Transmembrane</keyword>
<reference evidence="2 3" key="1">
    <citation type="journal article" date="2019" name="Commun. Biol.">
        <title>The bagworm genome reveals a unique fibroin gene that provides high tensile strength.</title>
        <authorList>
            <person name="Kono N."/>
            <person name="Nakamura H."/>
            <person name="Ohtoshi R."/>
            <person name="Tomita M."/>
            <person name="Numata K."/>
            <person name="Arakawa K."/>
        </authorList>
    </citation>
    <scope>NUCLEOTIDE SEQUENCE [LARGE SCALE GENOMIC DNA]</scope>
</reference>
<protein>
    <submittedName>
        <fullName evidence="2">Uncharacterized protein</fullName>
    </submittedName>
</protein>
<dbReference type="AlphaFoldDB" id="A0A4C1YGQ7"/>
<sequence length="438" mass="49248">MYIYAVDPVSNAIIDMETLQKSLLRREMELKQELSGFKVLEVGEARVAAARSGRLSTMEISVVALGCIVFVGACTTALCILCVRRNRRKRHKPYSQQRLTAFSTDHFGKYGGLFPSGGNQCQELNQSYSEGESYVDVMNHGNKKVCPHGNTVEEFGKAHQKCVKSQYGSDSHTSDVFTSKHEKTCLKFNQKAPMGKRYDECSSQLFTIPFAMFGRKGQDTSITSLNSSGQDSGIAEAGRCPCGQSGPHTSEESSGCSYEDSLKSNHNQVDIRLTGHKPYFHHFELDADRPRFPRRASFSQQGLDNRKCNFRRQSFSENMQRHFPPPPSFERIGSGGRITKQISSPNIAVLPTHPYFMNNKRIPRRKEAINEPVIDYDQSEGDDVFDRRIGERRRSKNHRRGSKLMEIGGQPAVFVATPAAAEIMRRQGADRFMLARPL</sequence>
<name>A0A4C1YGQ7_EUMVA</name>
<proteinExistence type="predicted"/>
<keyword evidence="3" id="KW-1185">Reference proteome</keyword>
<keyword evidence="1" id="KW-1133">Transmembrane helix</keyword>
<dbReference type="OrthoDB" id="6252479at2759"/>
<dbReference type="Proteomes" id="UP000299102">
    <property type="component" value="Unassembled WGS sequence"/>
</dbReference>
<keyword evidence="1" id="KW-0472">Membrane</keyword>